<dbReference type="Proteomes" id="UP000321750">
    <property type="component" value="Unassembled WGS sequence"/>
</dbReference>
<accession>A0A512JPF0</accession>
<gene>
    <name evidence="1" type="ORF">MGN01_36850</name>
</gene>
<dbReference type="RefSeq" id="WP_147048250.1">
    <property type="nucleotide sequence ID" value="NZ_BJZV01000023.1"/>
</dbReference>
<protein>
    <submittedName>
        <fullName evidence="1">Uncharacterized protein</fullName>
    </submittedName>
</protein>
<comment type="caution">
    <text evidence="1">The sequence shown here is derived from an EMBL/GenBank/DDBJ whole genome shotgun (WGS) entry which is preliminary data.</text>
</comment>
<evidence type="ECO:0000313" key="2">
    <source>
        <dbReference type="Proteomes" id="UP000321750"/>
    </source>
</evidence>
<reference evidence="1 2" key="1">
    <citation type="submission" date="2019-07" db="EMBL/GenBank/DDBJ databases">
        <title>Whole genome shotgun sequence of Methylobacterium gnaphalii NBRC 107716.</title>
        <authorList>
            <person name="Hosoyama A."/>
            <person name="Uohara A."/>
            <person name="Ohji S."/>
            <person name="Ichikawa N."/>
        </authorList>
    </citation>
    <scope>NUCLEOTIDE SEQUENCE [LARGE SCALE GENOMIC DNA]</scope>
    <source>
        <strain evidence="1 2">NBRC 107716</strain>
    </source>
</reference>
<keyword evidence="2" id="KW-1185">Reference proteome</keyword>
<name>A0A512JPF0_9HYPH</name>
<dbReference type="AlphaFoldDB" id="A0A512JPF0"/>
<organism evidence="1 2">
    <name type="scientific">Methylobacterium gnaphalii</name>
    <dbReference type="NCBI Taxonomy" id="1010610"/>
    <lineage>
        <taxon>Bacteria</taxon>
        <taxon>Pseudomonadati</taxon>
        <taxon>Pseudomonadota</taxon>
        <taxon>Alphaproteobacteria</taxon>
        <taxon>Hyphomicrobiales</taxon>
        <taxon>Methylobacteriaceae</taxon>
        <taxon>Methylobacterium</taxon>
    </lineage>
</organism>
<sequence>MSRPTAGARSLPPVADIIAAPAPRPVPGRGEDARLFARRALDYGDANAAGLLQSGERYGALAERMAHPQASD</sequence>
<dbReference type="OrthoDB" id="9980780at2"/>
<proteinExistence type="predicted"/>
<evidence type="ECO:0000313" key="1">
    <source>
        <dbReference type="EMBL" id="GEP11840.1"/>
    </source>
</evidence>
<dbReference type="EMBL" id="BJZV01000023">
    <property type="protein sequence ID" value="GEP11840.1"/>
    <property type="molecule type" value="Genomic_DNA"/>
</dbReference>